<accession>A0A5C8K864</accession>
<dbReference type="AlphaFoldDB" id="A0A5C8K864"/>
<gene>
    <name evidence="2" type="ORF">FVR03_11070</name>
</gene>
<keyword evidence="3" id="KW-1185">Reference proteome</keyword>
<dbReference type="Gene3D" id="2.60.40.2340">
    <property type="match status" value="2"/>
</dbReference>
<protein>
    <submittedName>
        <fullName evidence="2">DUF4960 domain-containing protein</fullName>
    </submittedName>
</protein>
<organism evidence="2 3">
    <name type="scientific">Pontibacter qinzhouensis</name>
    <dbReference type="NCBI Taxonomy" id="2603253"/>
    <lineage>
        <taxon>Bacteria</taxon>
        <taxon>Pseudomonadati</taxon>
        <taxon>Bacteroidota</taxon>
        <taxon>Cytophagia</taxon>
        <taxon>Cytophagales</taxon>
        <taxon>Hymenobacteraceae</taxon>
        <taxon>Pontibacter</taxon>
    </lineage>
</organism>
<feature type="domain" description="DUF4960" evidence="1">
    <location>
        <begin position="239"/>
        <end position="492"/>
    </location>
</feature>
<dbReference type="Pfam" id="PF16324">
    <property type="entry name" value="DUF4960"/>
    <property type="match status" value="1"/>
</dbReference>
<dbReference type="InterPro" id="IPR032526">
    <property type="entry name" value="DUF4960"/>
</dbReference>
<evidence type="ECO:0000313" key="2">
    <source>
        <dbReference type="EMBL" id="TXK46094.1"/>
    </source>
</evidence>
<name>A0A5C8K864_9BACT</name>
<dbReference type="OrthoDB" id="7012117at2"/>
<dbReference type="Proteomes" id="UP000321926">
    <property type="component" value="Unassembled WGS sequence"/>
</dbReference>
<reference evidence="2 3" key="1">
    <citation type="submission" date="2019-08" db="EMBL/GenBank/DDBJ databases">
        <authorList>
            <person name="Shi S."/>
        </authorList>
    </citation>
    <scope>NUCLEOTIDE SEQUENCE [LARGE SCALE GENOMIC DNA]</scope>
    <source>
        <strain evidence="2 3">GY10130</strain>
    </source>
</reference>
<proteinExistence type="predicted"/>
<comment type="caution">
    <text evidence="2">The sequence shown here is derived from an EMBL/GenBank/DDBJ whole genome shotgun (WGS) entry which is preliminary data.</text>
</comment>
<evidence type="ECO:0000259" key="1">
    <source>
        <dbReference type="Pfam" id="PF16324"/>
    </source>
</evidence>
<evidence type="ECO:0000313" key="3">
    <source>
        <dbReference type="Proteomes" id="UP000321926"/>
    </source>
</evidence>
<dbReference type="EMBL" id="VRTY01000036">
    <property type="protein sequence ID" value="TXK46094.1"/>
    <property type="molecule type" value="Genomic_DNA"/>
</dbReference>
<sequence>MTLVKTRQSIIYEAFILLKIKNIKGDLIMQRNFIVNARKISFGLILTMLMAMFSCQEAFDNPDFIVNVPVSIESFKIHEVEGVINQNTGEVQVTLPYGSNISAVTPAITLPEGASITPAVGTADFRRVVEYTVINGNLYKKYRVRAQVLQPILRFAIDGVNGSIDNANRTISLALPAEADLTALQPEIELSAGVTINPASGETVDFSEPVVFTVSAGSTSANYTVTVSKQAAGLTIAYLSTAANRAAISNADEKEAADWLFNKFSDVSFVSFQDVAGGKSLSEYAVIWWHHDAAADLPAMALDARVVNALKAYRAAGGNLFLTTFATRYVEALGIVPQGKGPNNVFGDFLPNGFVERDNSWGISFRGNEGHPIFQGLETFETGKAYLLEKGTFRLNHTAWWFVNEWGGYGDGAGWRQQTGGINLASESWDDHLNGRVGIAEFPGSSTDGNAVIIAFGAYDWFNEPDASGNPSQSNGYKHNIERLTENAIRYLGE</sequence>